<evidence type="ECO:0000313" key="3">
    <source>
        <dbReference type="Proteomes" id="UP000476176"/>
    </source>
</evidence>
<dbReference type="EMBL" id="QXFY01000438">
    <property type="protein sequence ID" value="KAE9344371.1"/>
    <property type="molecule type" value="Genomic_DNA"/>
</dbReference>
<evidence type="ECO:0000313" key="4">
    <source>
        <dbReference type="Proteomes" id="UP000486351"/>
    </source>
</evidence>
<protein>
    <submittedName>
        <fullName evidence="1">Uncharacterized protein</fullName>
    </submittedName>
</protein>
<organism evidence="1 3">
    <name type="scientific">Phytophthora fragariae</name>
    <dbReference type="NCBI Taxonomy" id="53985"/>
    <lineage>
        <taxon>Eukaryota</taxon>
        <taxon>Sar</taxon>
        <taxon>Stramenopiles</taxon>
        <taxon>Oomycota</taxon>
        <taxon>Peronosporomycetes</taxon>
        <taxon>Peronosporales</taxon>
        <taxon>Peronosporaceae</taxon>
        <taxon>Phytophthora</taxon>
    </lineage>
</organism>
<name>A0A6G0P3Q1_9STRA</name>
<gene>
    <name evidence="1" type="ORF">PF004_g9491</name>
    <name evidence="2" type="ORF">PF008_g9257</name>
</gene>
<dbReference type="EMBL" id="QXGC01000467">
    <property type="protein sequence ID" value="KAE9234071.1"/>
    <property type="molecule type" value="Genomic_DNA"/>
</dbReference>
<dbReference type="Proteomes" id="UP000486351">
    <property type="component" value="Unassembled WGS sequence"/>
</dbReference>
<accession>A0A6G0P3Q1</accession>
<dbReference type="Proteomes" id="UP000476176">
    <property type="component" value="Unassembled WGS sequence"/>
</dbReference>
<comment type="caution">
    <text evidence="1">The sequence shown here is derived from an EMBL/GenBank/DDBJ whole genome shotgun (WGS) entry which is preliminary data.</text>
</comment>
<dbReference type="AlphaFoldDB" id="A0A6G0P3Q1"/>
<reference evidence="3 4" key="1">
    <citation type="submission" date="2018-09" db="EMBL/GenBank/DDBJ databases">
        <title>Genomic investigation of the strawberry pathogen Phytophthora fragariae indicates pathogenicity is determined by transcriptional variation in three key races.</title>
        <authorList>
            <person name="Adams T.M."/>
            <person name="Armitage A.D."/>
            <person name="Sobczyk M.K."/>
            <person name="Bates H.J."/>
            <person name="Dunwell J.M."/>
            <person name="Nellist C.F."/>
            <person name="Harrison R.J."/>
        </authorList>
    </citation>
    <scope>NUCLEOTIDE SEQUENCE [LARGE SCALE GENOMIC DNA]</scope>
    <source>
        <strain evidence="1 3">BC-23</strain>
        <strain evidence="2 4">NOV-77</strain>
    </source>
</reference>
<sequence>MPYDLVGNLVLWKSNKMTNLTNSPKTNYAPYPNEIE</sequence>
<evidence type="ECO:0000313" key="2">
    <source>
        <dbReference type="EMBL" id="KAE9344371.1"/>
    </source>
</evidence>
<evidence type="ECO:0000313" key="1">
    <source>
        <dbReference type="EMBL" id="KAE9234071.1"/>
    </source>
</evidence>
<proteinExistence type="predicted"/>